<dbReference type="PROSITE" id="PS51412">
    <property type="entry name" value="MACPF_2"/>
    <property type="match status" value="1"/>
</dbReference>
<comment type="caution">
    <text evidence="3">The sequence shown here is derived from an EMBL/GenBank/DDBJ whole genome shotgun (WGS) entry which is preliminary data.</text>
</comment>
<dbReference type="SMART" id="SM00457">
    <property type="entry name" value="MACPF"/>
    <property type="match status" value="1"/>
</dbReference>
<feature type="region of interest" description="Disordered" evidence="1">
    <location>
        <begin position="38"/>
        <end position="58"/>
    </location>
</feature>
<protein>
    <recommendedName>
        <fullName evidence="2">MACPF domain-containing protein</fullName>
    </recommendedName>
</protein>
<evidence type="ECO:0000313" key="3">
    <source>
        <dbReference type="EMBL" id="MBB6003869.1"/>
    </source>
</evidence>
<organism evidence="3 4">
    <name type="scientific">Arcicella rosea</name>
    <dbReference type="NCBI Taxonomy" id="502909"/>
    <lineage>
        <taxon>Bacteria</taxon>
        <taxon>Pseudomonadati</taxon>
        <taxon>Bacteroidota</taxon>
        <taxon>Cytophagia</taxon>
        <taxon>Cytophagales</taxon>
        <taxon>Flectobacillaceae</taxon>
        <taxon>Arcicella</taxon>
    </lineage>
</organism>
<dbReference type="Proteomes" id="UP000524404">
    <property type="component" value="Unassembled WGS sequence"/>
</dbReference>
<feature type="domain" description="MACPF" evidence="2">
    <location>
        <begin position="28"/>
        <end position="358"/>
    </location>
</feature>
<dbReference type="Pfam" id="PF01823">
    <property type="entry name" value="MACPF"/>
    <property type="match status" value="1"/>
</dbReference>
<dbReference type="InterPro" id="IPR020864">
    <property type="entry name" value="MACPF"/>
</dbReference>
<dbReference type="AlphaFoldDB" id="A0A841ER65"/>
<evidence type="ECO:0000256" key="1">
    <source>
        <dbReference type="SAM" id="MobiDB-lite"/>
    </source>
</evidence>
<name>A0A841ER65_9BACT</name>
<dbReference type="RefSeq" id="WP_184134540.1">
    <property type="nucleotide sequence ID" value="NZ_JACHKT010000017.1"/>
</dbReference>
<evidence type="ECO:0000259" key="2">
    <source>
        <dbReference type="PROSITE" id="PS51412"/>
    </source>
</evidence>
<evidence type="ECO:0000313" key="4">
    <source>
        <dbReference type="Proteomes" id="UP000524404"/>
    </source>
</evidence>
<dbReference type="Pfam" id="PF18885">
    <property type="entry name" value="DUF5648"/>
    <property type="match status" value="1"/>
</dbReference>
<feature type="compositionally biased region" description="Pro residues" evidence="1">
    <location>
        <begin position="43"/>
        <end position="55"/>
    </location>
</feature>
<accession>A0A841ER65</accession>
<reference evidence="3 4" key="1">
    <citation type="submission" date="2020-08" db="EMBL/GenBank/DDBJ databases">
        <title>Functional genomics of gut bacteria from endangered species of beetles.</title>
        <authorList>
            <person name="Carlos-Shanley C."/>
        </authorList>
    </citation>
    <scope>NUCLEOTIDE SEQUENCE [LARGE SCALE GENOMIC DNA]</scope>
    <source>
        <strain evidence="3 4">S00070</strain>
    </source>
</reference>
<dbReference type="PROSITE" id="PS51257">
    <property type="entry name" value="PROKAR_LIPOPROTEIN"/>
    <property type="match status" value="1"/>
</dbReference>
<gene>
    <name evidence="3" type="ORF">HNP25_002528</name>
</gene>
<proteinExistence type="predicted"/>
<dbReference type="EMBL" id="JACHKT010000017">
    <property type="protein sequence ID" value="MBB6003869.1"/>
    <property type="molecule type" value="Genomic_DNA"/>
</dbReference>
<dbReference type="InterPro" id="IPR043708">
    <property type="entry name" value="DUF5648"/>
</dbReference>
<sequence length="489" mass="54523">MEKIFNKQLKKSNTVFSNIVKAFLLILLIIACSKKAEELTPSSPNPTSPTPPFTTPPKEYPDFNKLGYSTNIGTGKYADVASLGSPVINLKAFYDSEQNRIEITNLSTQENIILAGENALSLSKSISGKLKVSKGLGLFKASISYFDSTSFNSDYIYSSYNLQIRQKRIYTSASTELLRKYLTNEFILDSKTQSPADLVKHYGTHVIKDLIIGGKFEAVYKAKTSSVDRRGAASAGVSAAIKKLFDLNVSGGYNSSYAETNSNQQLYYYAVGGLSNISLSGSVELGSTINRYLNTNEWQKSVTPENSVMIDFGSSESLIPLDELIPDATKADEVKQYIEQYLIDNQLKMVDAPPAVFQYFDETRANWAYSLRDEPSIYGRLLRQGAVFRAFGTQRDGAVGIKEYESSSNGDLIYTAETNPTLAKEYKNNGIKFYAYNKPMPGTKPVYQFLYYSKKGNKVYVGHYYSLSNTYPGSQNWHYDGVAFYAYEL</sequence>
<keyword evidence="4" id="KW-1185">Reference proteome</keyword>